<evidence type="ECO:0000313" key="7">
    <source>
        <dbReference type="EMBL" id="GFY84537.1"/>
    </source>
</evidence>
<feature type="region of interest" description="Disordered" evidence="5">
    <location>
        <begin position="1"/>
        <end position="25"/>
    </location>
</feature>
<dbReference type="GO" id="GO:0035514">
    <property type="term" value="F:DNA demethylase activity"/>
    <property type="evidence" value="ECO:0007669"/>
    <property type="project" value="InterPro"/>
</dbReference>
<keyword evidence="8" id="KW-1185">Reference proteome</keyword>
<feature type="compositionally biased region" description="Polar residues" evidence="5">
    <location>
        <begin position="42"/>
        <end position="56"/>
    </location>
</feature>
<dbReference type="SMART" id="SM00525">
    <property type="entry name" value="FES"/>
    <property type="match status" value="1"/>
</dbReference>
<evidence type="ECO:0000313" key="8">
    <source>
        <dbReference type="Proteomes" id="UP000585474"/>
    </source>
</evidence>
<dbReference type="GO" id="GO:0006284">
    <property type="term" value="P:base-excision repair"/>
    <property type="evidence" value="ECO:0007669"/>
    <property type="project" value="InterPro"/>
</dbReference>
<dbReference type="GO" id="GO:0051539">
    <property type="term" value="F:4 iron, 4 sulfur cluster binding"/>
    <property type="evidence" value="ECO:0007669"/>
    <property type="project" value="InterPro"/>
</dbReference>
<feature type="compositionally biased region" description="Basic residues" evidence="5">
    <location>
        <begin position="68"/>
        <end position="80"/>
    </location>
</feature>
<evidence type="ECO:0000259" key="6">
    <source>
        <dbReference type="SMART" id="SM00478"/>
    </source>
</evidence>
<feature type="compositionally biased region" description="Acidic residues" evidence="5">
    <location>
        <begin position="1"/>
        <end position="10"/>
    </location>
</feature>
<keyword evidence="3" id="KW-0408">Iron</keyword>
<dbReference type="Gene3D" id="1.10.1670.10">
    <property type="entry name" value="Helix-hairpin-Helix base-excision DNA repair enzymes (C-terminal)"/>
    <property type="match status" value="1"/>
</dbReference>
<reference evidence="7 8" key="1">
    <citation type="submission" date="2019-07" db="EMBL/GenBank/DDBJ databases">
        <title>De Novo Assembly of kiwifruit Actinidia rufa.</title>
        <authorList>
            <person name="Sugita-Konishi S."/>
            <person name="Sato K."/>
            <person name="Mori E."/>
            <person name="Abe Y."/>
            <person name="Kisaki G."/>
            <person name="Hamano K."/>
            <person name="Suezawa K."/>
            <person name="Otani M."/>
            <person name="Fukuda T."/>
            <person name="Manabe T."/>
            <person name="Gomi K."/>
            <person name="Tabuchi M."/>
            <person name="Akimitsu K."/>
            <person name="Kataoka I."/>
        </authorList>
    </citation>
    <scope>NUCLEOTIDE SEQUENCE [LARGE SCALE GENOMIC DNA]</scope>
    <source>
        <strain evidence="8">cv. Fuchu</strain>
    </source>
</reference>
<name>A0A7J0EFY9_9ERIC</name>
<comment type="caution">
    <text evidence="7">The sequence shown here is derived from an EMBL/GenBank/DDBJ whole genome shotgun (WGS) entry which is preliminary data.</text>
</comment>
<feature type="region of interest" description="Disordered" evidence="5">
    <location>
        <begin position="41"/>
        <end position="87"/>
    </location>
</feature>
<dbReference type="GO" id="GO:0046872">
    <property type="term" value="F:metal ion binding"/>
    <property type="evidence" value="ECO:0007669"/>
    <property type="project" value="UniProtKB-KW"/>
</dbReference>
<dbReference type="SUPFAM" id="SSF48150">
    <property type="entry name" value="DNA-glycosylase"/>
    <property type="match status" value="1"/>
</dbReference>
<dbReference type="PANTHER" id="PTHR46213">
    <property type="entry name" value="TRANSCRIPTIONAL ACTIVATOR DEMETER"/>
    <property type="match status" value="1"/>
</dbReference>
<dbReference type="Gene3D" id="1.10.340.30">
    <property type="entry name" value="Hypothetical protein, domain 2"/>
    <property type="match status" value="1"/>
</dbReference>
<evidence type="ECO:0000256" key="5">
    <source>
        <dbReference type="SAM" id="MobiDB-lite"/>
    </source>
</evidence>
<sequence length="923" mass="104081">MRKELQEEEGSWVPKTPSAKSIPTRQADCGVTFGCLNEEKSQIPSFSTPSKKSNATESHKDDVNINKQSRKKPRRKKNSRKLGPNFPRCFKKRRMERKKAMDDCSQSILVAGFSQSIFKKRRTRRRKATKFGAWQSIRASPTESQSLAAFNDPNTFQCVVSLTPLATSKKKRSNMFTRRLNFGSPAFIFSCNHLPPAPVTLTLNDTIQSRREVQLADNENMVIEKQFKMGFLDSAVTGHNKKKGCPKRVIASVKSLLDEFSTFTDIIKRLEVLSIRDEGGQLFVQHQNAYDKVREPGTLSVYDPKKRIPLPKVDNDQETMRVWKLLMANQGGDVEEERDMDKEKWWEDQRNIFRGRVDSFIARMHLIQGDRRFSPWKGSVVDSVVGVFLTQNVSDHLSSSAFMSLSSKFPLRSAADFKSCNNDGKIAYDHESVGSNVKTIVQDEVSPSGGSSPNKLFDVNGTCSSVCSPNSQIPYDDIPLIPSDLEVKSREIHADYTNTKITDEEDINKNLCCMESFGSEAVVQQKATTRAQEATDLCASSSACQVLPQCRSQEVNQAKDKCSSKYDVGKSEVILETRTPSRKTKSKVGKKQESTIDWDDLRKTYAGGKAVETSNTMDSLDWEGVRQATVDVVADAIKERGQHHILAERIKDFLDRLVRDHGRIDLEWLRAVPPDKAKEYLLSYKGLGLKSMECVRLLTLHHHAFPVDTNVGRVAVRLGWVPLQPLPESLQLHLLEQYELHYQMITFGKIFCRKRKPNCNACPMRGECRHFASAFASARVALPGPQEKSMVSSMVPDATVQDSIFDITPATKSTPETTFSASIYQTKNCEPVIEYPSSPEPECTENLVRDIEDFYDEVEDDIPIIRLDTASLEKRMREFIEINKIPLEVGSISQALVALTPEAASIPVPKLKEINRLRTVHYV</sequence>
<dbReference type="InterPro" id="IPR023170">
    <property type="entry name" value="HhH_base_excis_C"/>
</dbReference>
<gene>
    <name evidence="7" type="ORF">Acr_03g0013110</name>
</gene>
<feature type="domain" description="HhH-GPD" evidence="6">
    <location>
        <begin position="609"/>
        <end position="750"/>
    </location>
</feature>
<organism evidence="7 8">
    <name type="scientific">Actinidia rufa</name>
    <dbReference type="NCBI Taxonomy" id="165716"/>
    <lineage>
        <taxon>Eukaryota</taxon>
        <taxon>Viridiplantae</taxon>
        <taxon>Streptophyta</taxon>
        <taxon>Embryophyta</taxon>
        <taxon>Tracheophyta</taxon>
        <taxon>Spermatophyta</taxon>
        <taxon>Magnoliopsida</taxon>
        <taxon>eudicotyledons</taxon>
        <taxon>Gunneridae</taxon>
        <taxon>Pentapetalae</taxon>
        <taxon>asterids</taxon>
        <taxon>Ericales</taxon>
        <taxon>Actinidiaceae</taxon>
        <taxon>Actinidia</taxon>
    </lineage>
</organism>
<keyword evidence="2" id="KW-0479">Metal-binding</keyword>
<dbReference type="GO" id="GO:0141166">
    <property type="term" value="P:chromosomal 5-methylcytosine DNA demethylation pathway"/>
    <property type="evidence" value="ECO:0007669"/>
    <property type="project" value="InterPro"/>
</dbReference>
<evidence type="ECO:0000256" key="2">
    <source>
        <dbReference type="ARBA" id="ARBA00022723"/>
    </source>
</evidence>
<keyword evidence="4" id="KW-0411">Iron-sulfur</keyword>
<evidence type="ECO:0000256" key="4">
    <source>
        <dbReference type="ARBA" id="ARBA00023014"/>
    </source>
</evidence>
<dbReference type="SMART" id="SM00478">
    <property type="entry name" value="ENDO3c"/>
    <property type="match status" value="1"/>
</dbReference>
<evidence type="ECO:0000256" key="3">
    <source>
        <dbReference type="ARBA" id="ARBA00023004"/>
    </source>
</evidence>
<dbReference type="Proteomes" id="UP000585474">
    <property type="component" value="Unassembled WGS sequence"/>
</dbReference>
<comment type="cofactor">
    <cofactor evidence="1">
        <name>[4Fe-4S] cluster</name>
        <dbReference type="ChEBI" id="CHEBI:49883"/>
    </cofactor>
</comment>
<dbReference type="InterPro" id="IPR003265">
    <property type="entry name" value="HhH-GPD_domain"/>
</dbReference>
<dbReference type="CDD" id="cd00056">
    <property type="entry name" value="ENDO3c"/>
    <property type="match status" value="1"/>
</dbReference>
<dbReference type="GO" id="GO:0019104">
    <property type="term" value="F:DNA N-glycosylase activity"/>
    <property type="evidence" value="ECO:0007669"/>
    <property type="project" value="InterPro"/>
</dbReference>
<dbReference type="OrthoDB" id="5607at2759"/>
<dbReference type="EMBL" id="BJWL01000003">
    <property type="protein sequence ID" value="GFY84537.1"/>
    <property type="molecule type" value="Genomic_DNA"/>
</dbReference>
<dbReference type="InterPro" id="IPR011257">
    <property type="entry name" value="DNA_glycosylase"/>
</dbReference>
<protein>
    <submittedName>
        <fullName evidence="7">Demeter-like 1</fullName>
    </submittedName>
</protein>
<proteinExistence type="predicted"/>
<dbReference type="InterPro" id="IPR003651">
    <property type="entry name" value="Endonuclease3_FeS-loop_motif"/>
</dbReference>
<dbReference type="InterPro" id="IPR044811">
    <property type="entry name" value="DME/ROS1"/>
</dbReference>
<evidence type="ECO:0000256" key="1">
    <source>
        <dbReference type="ARBA" id="ARBA00001966"/>
    </source>
</evidence>
<dbReference type="PANTHER" id="PTHR46213:SF16">
    <property type="entry name" value="HHH-GPD DOMAIN-CONTAINING PROTEIN"/>
    <property type="match status" value="1"/>
</dbReference>
<dbReference type="AlphaFoldDB" id="A0A7J0EFY9"/>
<accession>A0A7J0EFY9</accession>